<reference evidence="6 7" key="1">
    <citation type="submission" date="2019-02" db="EMBL/GenBank/DDBJ databases">
        <title>Corallincola luteus sp. nov., a marine bacterium isolated from surface sediment of Bohai Sea in China.</title>
        <authorList>
            <person name="Ren Q."/>
        </authorList>
    </citation>
    <scope>NUCLEOTIDE SEQUENCE [LARGE SCALE GENOMIC DNA]</scope>
    <source>
        <strain evidence="6 7">DASS28</strain>
    </source>
</reference>
<dbReference type="RefSeq" id="WP_131417603.1">
    <property type="nucleotide sequence ID" value="NZ_SJXE01000018.1"/>
</dbReference>
<dbReference type="Pfam" id="PF02412">
    <property type="entry name" value="TSP_3"/>
    <property type="match status" value="2"/>
</dbReference>
<dbReference type="PANTHER" id="PTHR10199:SF119">
    <property type="entry name" value="RE20510P"/>
    <property type="match status" value="1"/>
</dbReference>
<dbReference type="Gene3D" id="2.60.120.200">
    <property type="match status" value="2"/>
</dbReference>
<keyword evidence="7" id="KW-1185">Reference proteome</keyword>
<feature type="region of interest" description="Disordered" evidence="3">
    <location>
        <begin position="472"/>
        <end position="545"/>
    </location>
</feature>
<accession>A0ABY2AIQ1</accession>
<dbReference type="InterPro" id="IPR003367">
    <property type="entry name" value="Thrombospondin_3-like_rpt"/>
</dbReference>
<feature type="region of interest" description="Disordered" evidence="3">
    <location>
        <begin position="588"/>
        <end position="762"/>
    </location>
</feature>
<dbReference type="InterPro" id="IPR000998">
    <property type="entry name" value="MAM_dom"/>
</dbReference>
<dbReference type="PROSITE" id="PS50060">
    <property type="entry name" value="MAM_2"/>
    <property type="match status" value="2"/>
</dbReference>
<evidence type="ECO:0000256" key="4">
    <source>
        <dbReference type="SAM" id="SignalP"/>
    </source>
</evidence>
<feature type="compositionally biased region" description="Acidic residues" evidence="3">
    <location>
        <begin position="838"/>
        <end position="849"/>
    </location>
</feature>
<dbReference type="SUPFAM" id="SSF49899">
    <property type="entry name" value="Concanavalin A-like lectins/glucanases"/>
    <property type="match status" value="2"/>
</dbReference>
<evidence type="ECO:0000256" key="2">
    <source>
        <dbReference type="ARBA" id="ARBA00022837"/>
    </source>
</evidence>
<dbReference type="Gene3D" id="2.60.40.10">
    <property type="entry name" value="Immunoglobulins"/>
    <property type="match status" value="1"/>
</dbReference>
<comment type="caution">
    <text evidence="6">The sequence shown here is derived from an EMBL/GenBank/DDBJ whole genome shotgun (WGS) entry which is preliminary data.</text>
</comment>
<dbReference type="InterPro" id="IPR013320">
    <property type="entry name" value="ConA-like_dom_sf"/>
</dbReference>
<feature type="compositionally biased region" description="Acidic residues" evidence="3">
    <location>
        <begin position="502"/>
        <end position="526"/>
    </location>
</feature>
<dbReference type="Gene3D" id="4.10.1080.10">
    <property type="entry name" value="TSP type-3 repeat"/>
    <property type="match status" value="5"/>
</dbReference>
<dbReference type="InterPro" id="IPR028974">
    <property type="entry name" value="TSP_type-3_rpt"/>
</dbReference>
<evidence type="ECO:0000313" key="7">
    <source>
        <dbReference type="Proteomes" id="UP000292554"/>
    </source>
</evidence>
<dbReference type="InterPro" id="IPR013783">
    <property type="entry name" value="Ig-like_fold"/>
</dbReference>
<feature type="compositionally biased region" description="Acidic residues" evidence="3">
    <location>
        <begin position="802"/>
        <end position="818"/>
    </location>
</feature>
<proteinExistence type="predicted"/>
<evidence type="ECO:0000259" key="5">
    <source>
        <dbReference type="PROSITE" id="PS50060"/>
    </source>
</evidence>
<feature type="domain" description="MAM" evidence="5">
    <location>
        <begin position="44"/>
        <end position="197"/>
    </location>
</feature>
<dbReference type="PANTHER" id="PTHR10199">
    <property type="entry name" value="THROMBOSPONDIN"/>
    <property type="match status" value="1"/>
</dbReference>
<keyword evidence="2" id="KW-0106">Calcium</keyword>
<dbReference type="SUPFAM" id="SSF103647">
    <property type="entry name" value="TSP type-3 repeat"/>
    <property type="match status" value="4"/>
</dbReference>
<dbReference type="CDD" id="cd06263">
    <property type="entry name" value="MAM"/>
    <property type="match status" value="2"/>
</dbReference>
<dbReference type="SUPFAM" id="SSF63829">
    <property type="entry name" value="Calcium-dependent phosphotriesterase"/>
    <property type="match status" value="1"/>
</dbReference>
<dbReference type="EMBL" id="SJXE01000018">
    <property type="protein sequence ID" value="TCI01146.1"/>
    <property type="molecule type" value="Genomic_DNA"/>
</dbReference>
<feature type="domain" description="MAM" evidence="5">
    <location>
        <begin position="303"/>
        <end position="483"/>
    </location>
</feature>
<dbReference type="Proteomes" id="UP000292554">
    <property type="component" value="Unassembled WGS sequence"/>
</dbReference>
<keyword evidence="1 4" id="KW-0732">Signal</keyword>
<feature type="compositionally biased region" description="Low complexity" evidence="3">
    <location>
        <begin position="69"/>
        <end position="83"/>
    </location>
</feature>
<evidence type="ECO:0000313" key="6">
    <source>
        <dbReference type="EMBL" id="TCI01146.1"/>
    </source>
</evidence>
<name>A0ABY2AIQ1_9GAMM</name>
<feature type="signal peptide" evidence="4">
    <location>
        <begin position="1"/>
        <end position="35"/>
    </location>
</feature>
<dbReference type="SMART" id="SM00137">
    <property type="entry name" value="MAM"/>
    <property type="match status" value="2"/>
</dbReference>
<dbReference type="Pfam" id="PF00629">
    <property type="entry name" value="MAM"/>
    <property type="match status" value="2"/>
</dbReference>
<protein>
    <recommendedName>
        <fullName evidence="5">MAM domain-containing protein</fullName>
    </recommendedName>
</protein>
<dbReference type="InterPro" id="IPR015919">
    <property type="entry name" value="Cadherin-like_sf"/>
</dbReference>
<feature type="chain" id="PRO_5046839204" description="MAM domain-containing protein" evidence="4">
    <location>
        <begin position="36"/>
        <end position="1737"/>
    </location>
</feature>
<evidence type="ECO:0000256" key="3">
    <source>
        <dbReference type="SAM" id="MobiDB-lite"/>
    </source>
</evidence>
<organism evidence="6 7">
    <name type="scientific">Corallincola luteus</name>
    <dbReference type="NCBI Taxonomy" id="1775177"/>
    <lineage>
        <taxon>Bacteria</taxon>
        <taxon>Pseudomonadati</taxon>
        <taxon>Pseudomonadota</taxon>
        <taxon>Gammaproteobacteria</taxon>
        <taxon>Alteromonadales</taxon>
        <taxon>Psychromonadaceae</taxon>
        <taxon>Corallincola</taxon>
    </lineage>
</organism>
<feature type="region of interest" description="Disordered" evidence="3">
    <location>
        <begin position="801"/>
        <end position="849"/>
    </location>
</feature>
<evidence type="ECO:0000256" key="1">
    <source>
        <dbReference type="ARBA" id="ARBA00022729"/>
    </source>
</evidence>
<dbReference type="SUPFAM" id="SSF49313">
    <property type="entry name" value="Cadherin-like"/>
    <property type="match status" value="1"/>
</dbReference>
<sequence>MFDITRMFMCILTSSRICSAFFLIISTFVSSTSYATTEGKTLSYSDGFESGLGHWSNTAGADTDEWSRDASGTPSSGTGPSSGADSKWYMYVETSSGGAYHASETAILMGPEVNAASVTVVFDYHMYGSSIGNLSLEALSEGVWTQIWNASGQKHSSNDAAYLTGEVERNAYTESLRFVYTAAGGFRGDVAIDNIEVWLGSMDPVAPVFESSPLVKPLAVIDASYSASIAGDAHDENGDSLTFSKLSGPQWLEVGIDGQLTGIPLATDIGANRFEIEVSDGELTATTFLDVMVAETDVRAPLLAADFESGWGGWENDVINASNQWLRHMGETPSPDTGPDSGTNNEAYYLYFETSANFANDAGNTSILLSPTIEPANSVELNFDYHMFGTDIGTLSVDIFSQGMLVEDVWQVSGQQHLSLAAEYTSVKVDLSAYTDVTGIRFKALAVGGFRGDISIDNILLIGITARDEDSDNIDDAYDRCPDTPEGESVNDEGCSASQIDSDGDGVNDAEDLFPNDPNETLDTDGDGVGNNSDDDDDGDGIPDITDFYPLISLGGLTDSDLDGIPNDCNEACVALGMAADLDDDNDGVDDIADAFPVNPTETLDTDGDGVGNNSDSDDDNDGVADISDAFPLNANEQLDTDGDGRGNNADSDDDNDGIADLTDAFPLDANEQLDTDGDGIGNNADSDDDNDGVADITDAFPLDANEQIDTDADGIGNNADSDDDNDGVSDALDQFPLDSTESQDFDGDGVGNNTDLDDDNDGVLDIEDAYPLSPTLAANDHDRDGIPDVCDPACVALGMTEDLDDDNDGVPDSEDAFPLDQSESADHDGDLIGDNADRDDDNDGVEDSVDYFPLVSLDGRSDTDSDGAPDTCDIDCQNSGLSADVDDDGDGLIEIASLMDLDKVRYNLYGDAFGTKSASSSVGCGDGLAVISCAGYELITNLDFDENGNGISDDPFNAGEGWDPIGEEGYGSYEFNAIFEGNNHEIRNLTINVIPAYNNSIYYYSGLFGSAGPNSVIRNLAVVGANSSVNINSDFVGLLVGKNSGLISNIYVSGNVVAQDYAGGLVGRNSGLIERSVSIGTISGQFDVGGLVGSNSGTISESASHMRVSRALNDGGGLVGSASSSSVIMNAFSTGSVTGRTVGGLIGTAIGGIVENTYSLGLVTLYENAQGAGFAYSASDTDINDSYWSTESSGFSIGLHEAATGEGLTGLNNDELTCPTEPEAYSDCSIAPMYLNWSESIWSFGTQQDYPTLINLPQYIDTDGDGVFDNLDDFPHDPEEYRDNDHDLIGDNVDEDDDNDLIPDHVEIQNGLNPLNKFDAGYDADLDTFSNLEEYLVGTDINDLTSLPVVITSQHYSFENQSLPNGWRVNSIAIPWQVDDTASSDGSYSIFTNNAGSVEFSLRFSGNRVQFDAYNNCENVGQFTISVDGEEIGAYDVSNNWSSYSFSVSSGVRTVKIETLEDCGLRLDNISISPLENILDSGATWVAISDGALSHFDLLFYSDSGDVIRRERIQSLIVDTVPRDLAVLEGGRIAVLNGESDSELAIYDTSTHLWSFINFEKWDQINNAYFGAVDVSGNYIFSNDMIVGEDVDSGVIRFDTSDGSAVRVKGNNYNTLTVGLDNKLYALDERKGIDVYDPVSMEVIGIVELPIRAKISVDEFGYIYASTSSGWINKYDSTGSKVGSIFISSEGVQDISINSSDEIYFVSGGQVFVTDSLLESYFNVASGDILLSEFVK</sequence>
<feature type="region of interest" description="Disordered" evidence="3">
    <location>
        <begin position="63"/>
        <end position="83"/>
    </location>
</feature>
<dbReference type="Gene3D" id="2.160.20.110">
    <property type="match status" value="1"/>
</dbReference>
<gene>
    <name evidence="6" type="ORF">EZV61_19105</name>
</gene>